<evidence type="ECO:0000313" key="1">
    <source>
        <dbReference type="EMBL" id="MBP3960945.1"/>
    </source>
</evidence>
<dbReference type="RefSeq" id="WP_210663469.1">
    <property type="nucleotide sequence ID" value="NZ_JAGKQQ010000002.1"/>
</dbReference>
<evidence type="ECO:0000313" key="2">
    <source>
        <dbReference type="Proteomes" id="UP000676565"/>
    </source>
</evidence>
<comment type="caution">
    <text evidence="1">The sequence shown here is derived from an EMBL/GenBank/DDBJ whole genome shotgun (WGS) entry which is preliminary data.</text>
</comment>
<gene>
    <name evidence="1" type="ORF">J8F10_37465</name>
</gene>
<name>A0ABS5C529_9BACT</name>
<dbReference type="EMBL" id="JAGKQQ010000002">
    <property type="protein sequence ID" value="MBP3960945.1"/>
    <property type="molecule type" value="Genomic_DNA"/>
</dbReference>
<protein>
    <recommendedName>
        <fullName evidence="3">CopG family transcriptional regulator</fullName>
    </recommendedName>
</protein>
<organism evidence="1 2">
    <name type="scientific">Gemmata palustris</name>
    <dbReference type="NCBI Taxonomy" id="2822762"/>
    <lineage>
        <taxon>Bacteria</taxon>
        <taxon>Pseudomonadati</taxon>
        <taxon>Planctomycetota</taxon>
        <taxon>Planctomycetia</taxon>
        <taxon>Gemmatales</taxon>
        <taxon>Gemmataceae</taxon>
        <taxon>Gemmata</taxon>
    </lineage>
</organism>
<reference evidence="1 2" key="1">
    <citation type="submission" date="2021-04" db="EMBL/GenBank/DDBJ databases">
        <authorList>
            <person name="Ivanova A."/>
        </authorList>
    </citation>
    <scope>NUCLEOTIDE SEQUENCE [LARGE SCALE GENOMIC DNA]</scope>
    <source>
        <strain evidence="1 2">G18</strain>
    </source>
</reference>
<sequence length="68" mass="7776">MVSMAKKPSSKASATEKKKRHTIFITLDDETEERLQRFLKSQRVTPDRAAVGLTAILEFLDRVEAEKK</sequence>
<evidence type="ECO:0008006" key="3">
    <source>
        <dbReference type="Google" id="ProtNLM"/>
    </source>
</evidence>
<keyword evidence="2" id="KW-1185">Reference proteome</keyword>
<accession>A0ABS5C529</accession>
<proteinExistence type="predicted"/>
<dbReference type="Proteomes" id="UP000676565">
    <property type="component" value="Unassembled WGS sequence"/>
</dbReference>